<evidence type="ECO:0000256" key="1">
    <source>
        <dbReference type="SAM" id="SignalP"/>
    </source>
</evidence>
<protein>
    <recommendedName>
        <fullName evidence="4">Lipoprotein</fullName>
    </recommendedName>
</protein>
<evidence type="ECO:0000313" key="2">
    <source>
        <dbReference type="EMBL" id="MDI1431799.1"/>
    </source>
</evidence>
<evidence type="ECO:0008006" key="4">
    <source>
        <dbReference type="Google" id="ProtNLM"/>
    </source>
</evidence>
<keyword evidence="3" id="KW-1185">Reference proteome</keyword>
<organism evidence="2 3">
    <name type="scientific">Polyangium sorediatum</name>
    <dbReference type="NCBI Taxonomy" id="889274"/>
    <lineage>
        <taxon>Bacteria</taxon>
        <taxon>Pseudomonadati</taxon>
        <taxon>Myxococcota</taxon>
        <taxon>Polyangia</taxon>
        <taxon>Polyangiales</taxon>
        <taxon>Polyangiaceae</taxon>
        <taxon>Polyangium</taxon>
    </lineage>
</organism>
<reference evidence="2 3" key="1">
    <citation type="submission" date="2023-04" db="EMBL/GenBank/DDBJ databases">
        <title>The genome sequence of Polyangium sorediatum DSM14670.</title>
        <authorList>
            <person name="Zhang X."/>
        </authorList>
    </citation>
    <scope>NUCLEOTIDE SEQUENCE [LARGE SCALE GENOMIC DNA]</scope>
    <source>
        <strain evidence="2 3">DSM 14670</strain>
    </source>
</reference>
<dbReference type="EMBL" id="JARZHI010000016">
    <property type="protein sequence ID" value="MDI1431799.1"/>
    <property type="molecule type" value="Genomic_DNA"/>
</dbReference>
<dbReference type="PROSITE" id="PS51257">
    <property type="entry name" value="PROKAR_LIPOPROTEIN"/>
    <property type="match status" value="1"/>
</dbReference>
<name>A0ABT6NU10_9BACT</name>
<evidence type="ECO:0000313" key="3">
    <source>
        <dbReference type="Proteomes" id="UP001160301"/>
    </source>
</evidence>
<gene>
    <name evidence="2" type="ORF">QHF89_20045</name>
</gene>
<feature type="chain" id="PRO_5047216866" description="Lipoprotein" evidence="1">
    <location>
        <begin position="27"/>
        <end position="475"/>
    </location>
</feature>
<feature type="signal peptide" evidence="1">
    <location>
        <begin position="1"/>
        <end position="26"/>
    </location>
</feature>
<proteinExistence type="predicted"/>
<accession>A0ABT6NU10</accession>
<sequence>MRNDRLSHLVSSFPSIALGIFLAACAAGAPSSSGAGSGGIGGAGGGNGGGGAGGGPPTPPALGAPLVFREAAPVVLVDTTNPAGAQCGVVSPIQGNSRRIVVNIDDCGLGSAAADVVGVIGSVMVHTTSTESIDVRVEPSDAATPGAPHTVGPLVSATHGFVVMRGADGAFAVEVPGSASAHVLIELGAFLVPEAAGGHYVHLLDQPLRFYAANPNDDGWKDPWPTLDTVHRYPVLGADQGATGMFGAVHLGPGVWRDAPVTFHMGPAQPSGSGNALPRWASAPADAHFPWRYTSLFMVGAAGGEVELRSSSETELGTESGIEPWIDAVGFLSPSPADGLVYRPLETPLETPAPVITHNDEDLRFTTGLPEAVGVVGTLVFDLPPFDPPQGYRWFHVMVGAGADTFPGALGGGLEGPDWMTAELNQNGKVTTRFVTRTDDEGAFVMRHYAYTSGGLSGVFEFPVTVRIEGVLTKL</sequence>
<keyword evidence="1" id="KW-0732">Signal</keyword>
<dbReference type="Proteomes" id="UP001160301">
    <property type="component" value="Unassembled WGS sequence"/>
</dbReference>
<dbReference type="RefSeq" id="WP_136966362.1">
    <property type="nucleotide sequence ID" value="NZ_JARZHI010000016.1"/>
</dbReference>
<comment type="caution">
    <text evidence="2">The sequence shown here is derived from an EMBL/GenBank/DDBJ whole genome shotgun (WGS) entry which is preliminary data.</text>
</comment>